<dbReference type="InterPro" id="IPR000210">
    <property type="entry name" value="BTB/POZ_dom"/>
</dbReference>
<dbReference type="SMART" id="SM00612">
    <property type="entry name" value="Kelch"/>
    <property type="match status" value="3"/>
</dbReference>
<dbReference type="Pfam" id="PF00651">
    <property type="entry name" value="BTB"/>
    <property type="match status" value="1"/>
</dbReference>
<evidence type="ECO:0000256" key="1">
    <source>
        <dbReference type="ARBA" id="ARBA00022441"/>
    </source>
</evidence>
<evidence type="ECO:0000313" key="4">
    <source>
        <dbReference type="Proteomes" id="UP000085678"/>
    </source>
</evidence>
<evidence type="ECO:0000313" key="5">
    <source>
        <dbReference type="RefSeq" id="XP_013391404.1"/>
    </source>
</evidence>
<dbReference type="STRING" id="7574.A0A1S3I230"/>
<dbReference type="Pfam" id="PF24681">
    <property type="entry name" value="Kelch_KLHDC2_KLHL20_DRC7"/>
    <property type="match status" value="1"/>
</dbReference>
<dbReference type="FunFam" id="3.30.710.10:FF:000001">
    <property type="entry name" value="Kelch-like family member 20"/>
    <property type="match status" value="1"/>
</dbReference>
<dbReference type="InterPro" id="IPR011333">
    <property type="entry name" value="SKP1/BTB/POZ_sf"/>
</dbReference>
<dbReference type="InParanoid" id="A0A1S3I230"/>
<dbReference type="RefSeq" id="XP_013391404.1">
    <property type="nucleotide sequence ID" value="XM_013535950.2"/>
</dbReference>
<keyword evidence="2" id="KW-0677">Repeat</keyword>
<dbReference type="KEGG" id="lak:106159629"/>
<dbReference type="CDD" id="cd18445">
    <property type="entry name" value="BACK_KLHL2_like"/>
    <property type="match status" value="1"/>
</dbReference>
<dbReference type="AlphaFoldDB" id="A0A1S3I230"/>
<keyword evidence="4" id="KW-1185">Reference proteome</keyword>
<sequence length="673" mass="76919">MSTKDHLNFKSPNHAEDLLKKLQELWRNGRFCDVQLAVQEKQFSAHRNVLSACSPYFQAMFAGGLAEEGMAKVELHEVDLEIFSILLDFMYTGEVDVRNDNCQDLLAAADMFGLPEVMTACCEFMKQQIHPSNCLGIYDFADAHACQDLKKYTEKYIHKHFLDVVKEEEFFLLPKETVIKIFQSEELRIENEFQVFSAAMDWINHDIKARRPSVFDVLNPVRLSIISPAQLEKHIIMCEDLSLKVALRKIIQDIKTDRDITSFGLKPHKLNYYQKHHVQPRRCARKMIYVIGGFSRLPGGRWSDSQTLNTVECFDSFRQQWKTVPSIKFCRSGHGVTVLDGNIYVIGGESDSLIFDTAEHLDPVSNHWSMLPSMTVPRCGLGVCTVDDFIYALGGWVGSEIGDTIECYNPTLNVWSKVGKLVTLRFAMGVVEHEGKHIYVLLDFLCLTEFTVVFEILQPSRQHVEDLSYLKRSKLQFIAWTSCNLEATEDKQLCSMPPDIAIQIAEALGLPSVDYTVIPASDVDNRMLQVRQGYGYEGEVFYFLDSTRSVMGLLKKKTIWYIVCRAIREKSRSTCQQNNKSPSTFSLSKALNKTERRIDEIQKWLNLDNGSVKLWKDLGTKFVRWCVGGVDRGNITVADVADLFPVLWKRYLEESHLTDKVHSSWTELSASDT</sequence>
<dbReference type="SMART" id="SM00875">
    <property type="entry name" value="BACK"/>
    <property type="match status" value="1"/>
</dbReference>
<proteinExistence type="predicted"/>
<dbReference type="Pfam" id="PF07707">
    <property type="entry name" value="BACK"/>
    <property type="match status" value="1"/>
</dbReference>
<protein>
    <submittedName>
        <fullName evidence="5">Actin-binding protein IPP</fullName>
    </submittedName>
</protein>
<dbReference type="Gene3D" id="2.120.10.80">
    <property type="entry name" value="Kelch-type beta propeller"/>
    <property type="match status" value="1"/>
</dbReference>
<dbReference type="Gene3D" id="1.25.40.420">
    <property type="match status" value="1"/>
</dbReference>
<gene>
    <name evidence="5" type="primary">LOC106159629</name>
</gene>
<dbReference type="SMART" id="SM00225">
    <property type="entry name" value="BTB"/>
    <property type="match status" value="1"/>
</dbReference>
<dbReference type="InterPro" id="IPR006652">
    <property type="entry name" value="Kelch_1"/>
</dbReference>
<evidence type="ECO:0000259" key="3">
    <source>
        <dbReference type="PROSITE" id="PS50097"/>
    </source>
</evidence>
<dbReference type="Gene3D" id="3.30.710.10">
    <property type="entry name" value="Potassium Channel Kv1.1, Chain A"/>
    <property type="match status" value="1"/>
</dbReference>
<accession>A0A1S3I230</accession>
<dbReference type="OrthoDB" id="1022638at2759"/>
<dbReference type="SUPFAM" id="SSF117281">
    <property type="entry name" value="Kelch motif"/>
    <property type="match status" value="1"/>
</dbReference>
<name>A0A1S3I230_LINAN</name>
<dbReference type="SUPFAM" id="SSF54695">
    <property type="entry name" value="POZ domain"/>
    <property type="match status" value="1"/>
</dbReference>
<dbReference type="GeneID" id="106159629"/>
<dbReference type="InterPro" id="IPR015915">
    <property type="entry name" value="Kelch-typ_b-propeller"/>
</dbReference>
<dbReference type="PANTHER" id="PTHR24412:SF35">
    <property type="entry name" value="ACTIN-BINDING PROTEIN IPP"/>
    <property type="match status" value="1"/>
</dbReference>
<dbReference type="PANTHER" id="PTHR24412">
    <property type="entry name" value="KELCH PROTEIN"/>
    <property type="match status" value="1"/>
</dbReference>
<dbReference type="FunFam" id="1.25.40.420:FF:000001">
    <property type="entry name" value="Kelch-like family member 12"/>
    <property type="match status" value="1"/>
</dbReference>
<dbReference type="PROSITE" id="PS50097">
    <property type="entry name" value="BTB"/>
    <property type="match status" value="1"/>
</dbReference>
<dbReference type="Proteomes" id="UP000085678">
    <property type="component" value="Unplaced"/>
</dbReference>
<reference evidence="5" key="1">
    <citation type="submission" date="2025-08" db="UniProtKB">
        <authorList>
            <consortium name="RefSeq"/>
        </authorList>
    </citation>
    <scope>IDENTIFICATION</scope>
    <source>
        <tissue evidence="5">Gonads</tissue>
    </source>
</reference>
<keyword evidence="1" id="KW-0880">Kelch repeat</keyword>
<feature type="domain" description="BTB" evidence="3">
    <location>
        <begin position="32"/>
        <end position="99"/>
    </location>
</feature>
<evidence type="ECO:0000256" key="2">
    <source>
        <dbReference type="ARBA" id="ARBA00022737"/>
    </source>
</evidence>
<dbReference type="InterPro" id="IPR011705">
    <property type="entry name" value="BACK"/>
</dbReference>
<organism evidence="4 5">
    <name type="scientific">Lingula anatina</name>
    <name type="common">Brachiopod</name>
    <name type="synonym">Lingula unguis</name>
    <dbReference type="NCBI Taxonomy" id="7574"/>
    <lineage>
        <taxon>Eukaryota</taxon>
        <taxon>Metazoa</taxon>
        <taxon>Spiralia</taxon>
        <taxon>Lophotrochozoa</taxon>
        <taxon>Brachiopoda</taxon>
        <taxon>Linguliformea</taxon>
        <taxon>Lingulata</taxon>
        <taxon>Lingulida</taxon>
        <taxon>Linguloidea</taxon>
        <taxon>Lingulidae</taxon>
        <taxon>Lingula</taxon>
    </lineage>
</organism>